<keyword evidence="8" id="KW-1133">Transmembrane helix</keyword>
<dbReference type="GO" id="GO:0005886">
    <property type="term" value="C:plasma membrane"/>
    <property type="evidence" value="ECO:0007669"/>
    <property type="project" value="UniProtKB-SubCell"/>
</dbReference>
<dbReference type="Gene3D" id="3.80.10.10">
    <property type="entry name" value="Ribonuclease Inhibitor"/>
    <property type="match status" value="3"/>
</dbReference>
<comment type="subcellular location">
    <subcellularLocation>
        <location evidence="1">Cell membrane</location>
        <topology evidence="1">Single-pass membrane protein</topology>
    </subcellularLocation>
</comment>
<evidence type="ECO:0000256" key="8">
    <source>
        <dbReference type="ARBA" id="ARBA00022989"/>
    </source>
</evidence>
<evidence type="ECO:0000256" key="9">
    <source>
        <dbReference type="ARBA" id="ARBA00023065"/>
    </source>
</evidence>
<evidence type="ECO:0000256" key="3">
    <source>
        <dbReference type="ARBA" id="ARBA00022475"/>
    </source>
</evidence>
<comment type="caution">
    <text evidence="14">The sequence shown here is derived from an EMBL/GenBank/DDBJ whole genome shotgun (WGS) entry which is preliminary data.</text>
</comment>
<evidence type="ECO:0000256" key="2">
    <source>
        <dbReference type="ARBA" id="ARBA00022448"/>
    </source>
</evidence>
<keyword evidence="3" id="KW-1003">Cell membrane</keyword>
<keyword evidence="2" id="KW-0813">Transport</keyword>
<dbReference type="SUPFAM" id="SSF52058">
    <property type="entry name" value="L domain-like"/>
    <property type="match status" value="1"/>
</dbReference>
<evidence type="ECO:0000256" key="4">
    <source>
        <dbReference type="ARBA" id="ARBA00022614"/>
    </source>
</evidence>
<dbReference type="InterPro" id="IPR003591">
    <property type="entry name" value="Leu-rich_rpt_typical-subtyp"/>
</dbReference>
<evidence type="ECO:0000256" key="11">
    <source>
        <dbReference type="ARBA" id="ARBA00023157"/>
    </source>
</evidence>
<dbReference type="PANTHER" id="PTHR46473:SF10">
    <property type="entry name" value="LD45603P-RELATED"/>
    <property type="match status" value="1"/>
</dbReference>
<sequence>QPRWGKPGRHCGSDPSTRVFPGDDDWTAGEQTSGASISRSVGTVSRRSGGIAPFLLRLLVAAALAREAVAASGSGSQPSVRTYASSPSTGSSPGYSQCPSHAEISPCTCSIKKNGLDLVCEFTDALRISKAMGALKGKQGIVLYYLKLRHNSLPKLQAFVFLGLDIRHLTIHNSSLAVVEEAALSSVGRALTQLDLSQNALSSVPSPALRSLHSLLILNLNHNRISVLRTGAFMGLDTLEILTLYENKITLVEQGAFKGPDKKLKRLNLGGNDLSSVPTDALSTLDSLRKLEIQENKISEIKEGDFAGLKGLDSLGLAHNRLREIPARAFSELTLLNSLEMEGNHIYHIHPEAFKGLEDLGIKYEPFLSTENLQYLRLGDNKLHAIPSEALRRLHRLRTLDLRGNNITSVPEDAFNGFGDTITFLNLQKNGIKSLPILAFENLNSLETLSLQNNKLQHLPEEVMEPVVDTLKVIDLMGLRDKDDEMMQKKRTVCMIQREHREYSLRELPLEKMECATSSSSSSSSPSSSSSSSSASTAGHLLFYYFTFQATPFPSPSLSLPLFVILTQGVRHA</sequence>
<dbReference type="Pfam" id="PF13855">
    <property type="entry name" value="LRR_8"/>
    <property type="match status" value="4"/>
</dbReference>
<dbReference type="SMART" id="SM00365">
    <property type="entry name" value="LRR_SD22"/>
    <property type="match status" value="5"/>
</dbReference>
<dbReference type="PRINTS" id="PR00019">
    <property type="entry name" value="LEURICHRPT"/>
</dbReference>
<feature type="compositionally biased region" description="Low complexity" evidence="13">
    <location>
        <begin position="82"/>
        <end position="96"/>
    </location>
</feature>
<dbReference type="SMART" id="SM00369">
    <property type="entry name" value="LRR_TYP"/>
    <property type="match status" value="11"/>
</dbReference>
<keyword evidence="15" id="KW-1185">Reference proteome</keyword>
<evidence type="ECO:0000256" key="7">
    <source>
        <dbReference type="ARBA" id="ARBA00022737"/>
    </source>
</evidence>
<evidence type="ECO:0000256" key="13">
    <source>
        <dbReference type="SAM" id="MobiDB-lite"/>
    </source>
</evidence>
<dbReference type="InterPro" id="IPR051432">
    <property type="entry name" value="KCNMA1_auxiliary"/>
</dbReference>
<evidence type="ECO:0000256" key="12">
    <source>
        <dbReference type="ARBA" id="ARBA00023303"/>
    </source>
</evidence>
<reference evidence="14" key="1">
    <citation type="submission" date="2013-04" db="EMBL/GenBank/DDBJ databases">
        <authorList>
            <person name="Qu J."/>
            <person name="Murali S.C."/>
            <person name="Bandaranaike D."/>
            <person name="Bellair M."/>
            <person name="Blankenburg K."/>
            <person name="Chao H."/>
            <person name="Dinh H."/>
            <person name="Doddapaneni H."/>
            <person name="Downs B."/>
            <person name="Dugan-Rocha S."/>
            <person name="Elkadiri S."/>
            <person name="Gnanaolivu R.D."/>
            <person name="Hernandez B."/>
            <person name="Javaid M."/>
            <person name="Jayaseelan J.C."/>
            <person name="Lee S."/>
            <person name="Li M."/>
            <person name="Ming W."/>
            <person name="Munidasa M."/>
            <person name="Muniz J."/>
            <person name="Nguyen L."/>
            <person name="Ongeri F."/>
            <person name="Osuji N."/>
            <person name="Pu L.-L."/>
            <person name="Puazo M."/>
            <person name="Qu C."/>
            <person name="Quiroz J."/>
            <person name="Raj R."/>
            <person name="Weissenberger G."/>
            <person name="Xin Y."/>
            <person name="Zou X."/>
            <person name="Han Y."/>
            <person name="Richards S."/>
            <person name="Worley K."/>
            <person name="Muzny D."/>
            <person name="Gibbs R."/>
        </authorList>
    </citation>
    <scope>NUCLEOTIDE SEQUENCE</scope>
    <source>
        <strain evidence="14">Sampled in the wild</strain>
    </source>
</reference>
<dbReference type="Proteomes" id="UP000792457">
    <property type="component" value="Unassembled WGS sequence"/>
</dbReference>
<dbReference type="PANTHER" id="PTHR46473">
    <property type="entry name" value="GH08155P"/>
    <property type="match status" value="1"/>
</dbReference>
<dbReference type="InterPro" id="IPR032675">
    <property type="entry name" value="LRR_dom_sf"/>
</dbReference>
<keyword evidence="12" id="KW-0407">Ion channel</keyword>
<name>A0A8K0JXA1_LADFU</name>
<evidence type="ECO:0000256" key="10">
    <source>
        <dbReference type="ARBA" id="ARBA00023136"/>
    </source>
</evidence>
<protein>
    <submittedName>
        <fullName evidence="14">Uncharacterized protein</fullName>
    </submittedName>
</protein>
<evidence type="ECO:0000313" key="15">
    <source>
        <dbReference type="Proteomes" id="UP000792457"/>
    </source>
</evidence>
<dbReference type="GO" id="GO:0034220">
    <property type="term" value="P:monoatomic ion transmembrane transport"/>
    <property type="evidence" value="ECO:0007669"/>
    <property type="project" value="UniProtKB-KW"/>
</dbReference>
<dbReference type="OrthoDB" id="8400687at2759"/>
<dbReference type="AlphaFoldDB" id="A0A8K0JXA1"/>
<feature type="region of interest" description="Disordered" evidence="13">
    <location>
        <begin position="1"/>
        <end position="42"/>
    </location>
</feature>
<keyword evidence="7" id="KW-0677">Repeat</keyword>
<keyword evidence="9" id="KW-0406">Ion transport</keyword>
<dbReference type="FunFam" id="3.80.10.10:FF:001164">
    <property type="entry name" value="GH01279p"/>
    <property type="match status" value="1"/>
</dbReference>
<keyword evidence="5" id="KW-0812">Transmembrane</keyword>
<organism evidence="14 15">
    <name type="scientific">Ladona fulva</name>
    <name type="common">Scarce chaser dragonfly</name>
    <name type="synonym">Libellula fulva</name>
    <dbReference type="NCBI Taxonomy" id="123851"/>
    <lineage>
        <taxon>Eukaryota</taxon>
        <taxon>Metazoa</taxon>
        <taxon>Ecdysozoa</taxon>
        <taxon>Arthropoda</taxon>
        <taxon>Hexapoda</taxon>
        <taxon>Insecta</taxon>
        <taxon>Pterygota</taxon>
        <taxon>Palaeoptera</taxon>
        <taxon>Odonata</taxon>
        <taxon>Epiprocta</taxon>
        <taxon>Anisoptera</taxon>
        <taxon>Libelluloidea</taxon>
        <taxon>Libellulidae</taxon>
        <taxon>Ladona</taxon>
    </lineage>
</organism>
<keyword evidence="4" id="KW-0433">Leucine-rich repeat</keyword>
<accession>A0A8K0JXA1</accession>
<dbReference type="EMBL" id="KZ308185">
    <property type="protein sequence ID" value="KAG8224139.1"/>
    <property type="molecule type" value="Genomic_DNA"/>
</dbReference>
<reference evidence="14" key="2">
    <citation type="submission" date="2017-10" db="EMBL/GenBank/DDBJ databases">
        <title>Ladona fulva Genome sequencing and assembly.</title>
        <authorList>
            <person name="Murali S."/>
            <person name="Richards S."/>
            <person name="Bandaranaike D."/>
            <person name="Bellair M."/>
            <person name="Blankenburg K."/>
            <person name="Chao H."/>
            <person name="Dinh H."/>
            <person name="Doddapaneni H."/>
            <person name="Dugan-Rocha S."/>
            <person name="Elkadiri S."/>
            <person name="Gnanaolivu R."/>
            <person name="Hernandez B."/>
            <person name="Skinner E."/>
            <person name="Javaid M."/>
            <person name="Lee S."/>
            <person name="Li M."/>
            <person name="Ming W."/>
            <person name="Munidasa M."/>
            <person name="Muniz J."/>
            <person name="Nguyen L."/>
            <person name="Hughes D."/>
            <person name="Osuji N."/>
            <person name="Pu L.-L."/>
            <person name="Puazo M."/>
            <person name="Qu C."/>
            <person name="Quiroz J."/>
            <person name="Raj R."/>
            <person name="Weissenberger G."/>
            <person name="Xin Y."/>
            <person name="Zou X."/>
            <person name="Han Y."/>
            <person name="Worley K."/>
            <person name="Muzny D."/>
            <person name="Gibbs R."/>
        </authorList>
    </citation>
    <scope>NUCLEOTIDE SEQUENCE</scope>
    <source>
        <strain evidence="14">Sampled in the wild</strain>
    </source>
</reference>
<evidence type="ECO:0000256" key="1">
    <source>
        <dbReference type="ARBA" id="ARBA00004162"/>
    </source>
</evidence>
<evidence type="ECO:0000256" key="6">
    <source>
        <dbReference type="ARBA" id="ARBA00022729"/>
    </source>
</evidence>
<feature type="non-terminal residue" evidence="14">
    <location>
        <position position="573"/>
    </location>
</feature>
<keyword evidence="6" id="KW-0732">Signal</keyword>
<evidence type="ECO:0000313" key="14">
    <source>
        <dbReference type="EMBL" id="KAG8224139.1"/>
    </source>
</evidence>
<keyword evidence="11" id="KW-1015">Disulfide bond</keyword>
<dbReference type="PROSITE" id="PS51450">
    <property type="entry name" value="LRR"/>
    <property type="match status" value="3"/>
</dbReference>
<gene>
    <name evidence="14" type="ORF">J437_LFUL005473</name>
</gene>
<dbReference type="InterPro" id="IPR001611">
    <property type="entry name" value="Leu-rich_rpt"/>
</dbReference>
<proteinExistence type="predicted"/>
<keyword evidence="10" id="KW-0472">Membrane</keyword>
<evidence type="ECO:0000256" key="5">
    <source>
        <dbReference type="ARBA" id="ARBA00022692"/>
    </source>
</evidence>
<feature type="region of interest" description="Disordered" evidence="13">
    <location>
        <begin position="74"/>
        <end position="97"/>
    </location>
</feature>